<comment type="function">
    <text evidence="5">An accessory protein needed during the final step in the assembly of 30S ribosomal subunit, possibly for assembly of the head region. Essential for efficient processing of 16S rRNA. May be needed both before and after RbfA during the maturation of 16S rRNA. It has affinity for free ribosomal 30S subunits but not for 70S ribosomes.</text>
</comment>
<dbReference type="PANTHER" id="PTHR33692">
    <property type="entry name" value="RIBOSOME MATURATION FACTOR RIMM"/>
    <property type="match status" value="1"/>
</dbReference>
<dbReference type="InterPro" id="IPR011033">
    <property type="entry name" value="PRC_barrel-like_sf"/>
</dbReference>
<dbReference type="GO" id="GO:0043022">
    <property type="term" value="F:ribosome binding"/>
    <property type="evidence" value="ECO:0007669"/>
    <property type="project" value="InterPro"/>
</dbReference>
<dbReference type="HAMAP" id="MF_00014">
    <property type="entry name" value="Ribosome_mat_RimM"/>
    <property type="match status" value="1"/>
</dbReference>
<dbReference type="RefSeq" id="WP_209406606.1">
    <property type="nucleotide sequence ID" value="NZ_JAGIYQ010000009.1"/>
</dbReference>
<dbReference type="Gene3D" id="2.30.30.240">
    <property type="entry name" value="PRC-barrel domain"/>
    <property type="match status" value="1"/>
</dbReference>
<evidence type="ECO:0000259" key="7">
    <source>
        <dbReference type="Pfam" id="PF05239"/>
    </source>
</evidence>
<keyword evidence="3 5" id="KW-0698">rRNA processing</keyword>
<keyword evidence="2 5" id="KW-0690">Ribosome biogenesis</keyword>
<keyword evidence="9" id="KW-1185">Reference proteome</keyword>
<sequence>MIKYLNVGKIVNTHGIRGEIRVISRTDFPELRYKKGNSLYLFKQNETNPIEVKIESHRTHKNFDLLTLEGYNSLNDVEPLKNGILKIKEEQKHSLEKNEFYYHEIIGCVVNTTEGEEIGKIKEILSPGANDVWVIQRKGQKDALIPYIEQIVKEIDVENKIVTIEVMEGLLS</sequence>
<evidence type="ECO:0000256" key="5">
    <source>
        <dbReference type="HAMAP-Rule" id="MF_00014"/>
    </source>
</evidence>
<name>A0A940NSJ8_9BACI</name>
<dbReference type="Gene3D" id="2.40.30.60">
    <property type="entry name" value="RimM"/>
    <property type="match status" value="1"/>
</dbReference>
<dbReference type="InterPro" id="IPR011961">
    <property type="entry name" value="RimM"/>
</dbReference>
<evidence type="ECO:0000256" key="3">
    <source>
        <dbReference type="ARBA" id="ARBA00022552"/>
    </source>
</evidence>
<evidence type="ECO:0000256" key="1">
    <source>
        <dbReference type="ARBA" id="ARBA00022490"/>
    </source>
</evidence>
<comment type="subunit">
    <text evidence="5">Binds ribosomal protein uS19.</text>
</comment>
<evidence type="ECO:0000313" key="8">
    <source>
        <dbReference type="EMBL" id="MBP0726262.1"/>
    </source>
</evidence>
<dbReference type="SUPFAM" id="SSF50346">
    <property type="entry name" value="PRC-barrel domain"/>
    <property type="match status" value="1"/>
</dbReference>
<evidence type="ECO:0000256" key="2">
    <source>
        <dbReference type="ARBA" id="ARBA00022517"/>
    </source>
</evidence>
<comment type="domain">
    <text evidence="5">The PRC barrel domain binds ribosomal protein uS19.</text>
</comment>
<reference evidence="8" key="1">
    <citation type="submission" date="2021-04" db="EMBL/GenBank/DDBJ databases">
        <title>Genome seq and assembly of Bacillus sp.</title>
        <authorList>
            <person name="Chhetri G."/>
        </authorList>
    </citation>
    <scope>NUCLEOTIDE SEQUENCE</scope>
    <source>
        <strain evidence="8">RG28</strain>
    </source>
</reference>
<dbReference type="Pfam" id="PF05239">
    <property type="entry name" value="PRC"/>
    <property type="match status" value="1"/>
</dbReference>
<dbReference type="NCBIfam" id="TIGR02273">
    <property type="entry name" value="16S_RimM"/>
    <property type="match status" value="1"/>
</dbReference>
<dbReference type="GO" id="GO:0005840">
    <property type="term" value="C:ribosome"/>
    <property type="evidence" value="ECO:0007669"/>
    <property type="project" value="InterPro"/>
</dbReference>
<dbReference type="AlphaFoldDB" id="A0A940NSJ8"/>
<dbReference type="InterPro" id="IPR009000">
    <property type="entry name" value="Transl_B-barrel_sf"/>
</dbReference>
<gene>
    <name evidence="5 8" type="primary">rimM</name>
    <name evidence="8" type="ORF">J5Y03_13845</name>
</gene>
<dbReference type="EMBL" id="JAGIYQ010000009">
    <property type="protein sequence ID" value="MBP0726262.1"/>
    <property type="molecule type" value="Genomic_DNA"/>
</dbReference>
<organism evidence="8 9">
    <name type="scientific">Gottfriedia endophytica</name>
    <dbReference type="NCBI Taxonomy" id="2820819"/>
    <lineage>
        <taxon>Bacteria</taxon>
        <taxon>Bacillati</taxon>
        <taxon>Bacillota</taxon>
        <taxon>Bacilli</taxon>
        <taxon>Bacillales</taxon>
        <taxon>Bacillaceae</taxon>
        <taxon>Gottfriedia</taxon>
    </lineage>
</organism>
<evidence type="ECO:0000256" key="4">
    <source>
        <dbReference type="ARBA" id="ARBA00023186"/>
    </source>
</evidence>
<dbReference type="GO" id="GO:0005737">
    <property type="term" value="C:cytoplasm"/>
    <property type="evidence" value="ECO:0007669"/>
    <property type="project" value="UniProtKB-SubCell"/>
</dbReference>
<keyword evidence="1 5" id="KW-0963">Cytoplasm</keyword>
<dbReference type="Proteomes" id="UP000682134">
    <property type="component" value="Unassembled WGS sequence"/>
</dbReference>
<dbReference type="InterPro" id="IPR036976">
    <property type="entry name" value="RimM_N_sf"/>
</dbReference>
<dbReference type="InterPro" id="IPR002676">
    <property type="entry name" value="RimM_N"/>
</dbReference>
<dbReference type="GO" id="GO:0006364">
    <property type="term" value="P:rRNA processing"/>
    <property type="evidence" value="ECO:0007669"/>
    <property type="project" value="UniProtKB-UniRule"/>
</dbReference>
<dbReference type="InterPro" id="IPR027275">
    <property type="entry name" value="PRC-brl_dom"/>
</dbReference>
<feature type="domain" description="PRC-barrel" evidence="7">
    <location>
        <begin position="98"/>
        <end position="171"/>
    </location>
</feature>
<accession>A0A940NSJ8</accession>
<dbReference type="Pfam" id="PF01782">
    <property type="entry name" value="RimM"/>
    <property type="match status" value="1"/>
</dbReference>
<evidence type="ECO:0000313" key="9">
    <source>
        <dbReference type="Proteomes" id="UP000682134"/>
    </source>
</evidence>
<evidence type="ECO:0000259" key="6">
    <source>
        <dbReference type="Pfam" id="PF01782"/>
    </source>
</evidence>
<keyword evidence="4 5" id="KW-0143">Chaperone</keyword>
<feature type="domain" description="RimM N-terminal" evidence="6">
    <location>
        <begin position="7"/>
        <end position="91"/>
    </location>
</feature>
<protein>
    <recommendedName>
        <fullName evidence="5">Ribosome maturation factor RimM</fullName>
    </recommendedName>
</protein>
<dbReference type="PANTHER" id="PTHR33692:SF1">
    <property type="entry name" value="RIBOSOME MATURATION FACTOR RIMM"/>
    <property type="match status" value="1"/>
</dbReference>
<proteinExistence type="inferred from homology"/>
<comment type="caution">
    <text evidence="8">The sequence shown here is derived from an EMBL/GenBank/DDBJ whole genome shotgun (WGS) entry which is preliminary data.</text>
</comment>
<comment type="subcellular location">
    <subcellularLocation>
        <location evidence="5">Cytoplasm</location>
    </subcellularLocation>
</comment>
<comment type="similarity">
    <text evidence="5">Belongs to the RimM family.</text>
</comment>
<dbReference type="GO" id="GO:0042274">
    <property type="term" value="P:ribosomal small subunit biogenesis"/>
    <property type="evidence" value="ECO:0007669"/>
    <property type="project" value="UniProtKB-UniRule"/>
</dbReference>
<dbReference type="SUPFAM" id="SSF50447">
    <property type="entry name" value="Translation proteins"/>
    <property type="match status" value="1"/>
</dbReference>